<dbReference type="EMBL" id="MU793265">
    <property type="protein sequence ID" value="KAJ3789100.1"/>
    <property type="molecule type" value="Genomic_DNA"/>
</dbReference>
<accession>A0AA38L779</accession>
<dbReference type="Proteomes" id="UP001163798">
    <property type="component" value="Unassembled WGS sequence"/>
</dbReference>
<feature type="transmembrane region" description="Helical" evidence="1">
    <location>
        <begin position="66"/>
        <end position="87"/>
    </location>
</feature>
<comment type="caution">
    <text evidence="2">The sequence shown here is derived from an EMBL/GenBank/DDBJ whole genome shotgun (WGS) entry which is preliminary data.</text>
</comment>
<sequence>MRQTTGQQLRTAPMQNEILSTPVRVTSIRWSNSLFQKSIRSDLADNAFVFVSCITTRNMLLQQCTLSFLGYLLIANVLLTVHSIPLATTTNHLESRAPGVGNKSKKMTLRVGFKPKGQDRYRIAGGRNTAISSDEDVILCFRGILCFQLDRSDESGLPCVKPINPPQTSTQGTFMKHYLLDLATKGSLVAHFQESIGREHLISMFGNPKTLLEQTQAALREKGANSGADALSVEEDDDYISVVLIWLQLQERTGKEPGPVLDKLVDAYGVWLNIYQSRKVLKGGFSAKTGEVMNLLQGIYSVHP</sequence>
<keyword evidence="1" id="KW-0812">Transmembrane</keyword>
<gene>
    <name evidence="2" type="ORF">GGU10DRAFT_344387</name>
</gene>
<dbReference type="AlphaFoldDB" id="A0AA38L779"/>
<keyword evidence="1" id="KW-0472">Membrane</keyword>
<keyword evidence="1" id="KW-1133">Transmembrane helix</keyword>
<evidence type="ECO:0000313" key="2">
    <source>
        <dbReference type="EMBL" id="KAJ3789100.1"/>
    </source>
</evidence>
<organism evidence="2 3">
    <name type="scientific">Lentinula aff. detonsa</name>
    <dbReference type="NCBI Taxonomy" id="2804958"/>
    <lineage>
        <taxon>Eukaryota</taxon>
        <taxon>Fungi</taxon>
        <taxon>Dikarya</taxon>
        <taxon>Basidiomycota</taxon>
        <taxon>Agaricomycotina</taxon>
        <taxon>Agaricomycetes</taxon>
        <taxon>Agaricomycetidae</taxon>
        <taxon>Agaricales</taxon>
        <taxon>Marasmiineae</taxon>
        <taxon>Omphalotaceae</taxon>
        <taxon>Lentinula</taxon>
    </lineage>
</organism>
<evidence type="ECO:0000256" key="1">
    <source>
        <dbReference type="SAM" id="Phobius"/>
    </source>
</evidence>
<evidence type="ECO:0000313" key="3">
    <source>
        <dbReference type="Proteomes" id="UP001163798"/>
    </source>
</evidence>
<protein>
    <submittedName>
        <fullName evidence="2">Uncharacterized protein</fullName>
    </submittedName>
</protein>
<name>A0AA38L779_9AGAR</name>
<proteinExistence type="predicted"/>
<reference evidence="2" key="1">
    <citation type="submission" date="2022-08" db="EMBL/GenBank/DDBJ databases">
        <authorList>
            <consortium name="DOE Joint Genome Institute"/>
            <person name="Min B."/>
            <person name="Riley R."/>
            <person name="Sierra-Patev S."/>
            <person name="Naranjo-Ortiz M."/>
            <person name="Looney B."/>
            <person name="Konkel Z."/>
            <person name="Slot J.C."/>
            <person name="Sakamoto Y."/>
            <person name="Steenwyk J.L."/>
            <person name="Rokas A."/>
            <person name="Carro J."/>
            <person name="Camarero S."/>
            <person name="Ferreira P."/>
            <person name="Molpeceres G."/>
            <person name="Ruiz-Duenas F.J."/>
            <person name="Serrano A."/>
            <person name="Henrissat B."/>
            <person name="Drula E."/>
            <person name="Hughes K.W."/>
            <person name="Mata J.L."/>
            <person name="Ishikawa N.K."/>
            <person name="Vargas-Isla R."/>
            <person name="Ushijima S."/>
            <person name="Smith C.A."/>
            <person name="Ahrendt S."/>
            <person name="Andreopoulos W."/>
            <person name="He G."/>
            <person name="Labutti K."/>
            <person name="Lipzen A."/>
            <person name="Ng V."/>
            <person name="Sandor L."/>
            <person name="Barry K."/>
            <person name="Martinez A.T."/>
            <person name="Xiao Y."/>
            <person name="Gibbons J.G."/>
            <person name="Terashima K."/>
            <person name="Hibbett D.S."/>
            <person name="Grigoriev I.V."/>
        </authorList>
    </citation>
    <scope>NUCLEOTIDE SEQUENCE</scope>
    <source>
        <strain evidence="2">TFB10291</strain>
    </source>
</reference>
<keyword evidence="3" id="KW-1185">Reference proteome</keyword>